<organism evidence="1 2">
    <name type="scientific">Stackebrandtia endophytica</name>
    <dbReference type="NCBI Taxonomy" id="1496996"/>
    <lineage>
        <taxon>Bacteria</taxon>
        <taxon>Bacillati</taxon>
        <taxon>Actinomycetota</taxon>
        <taxon>Actinomycetes</taxon>
        <taxon>Glycomycetales</taxon>
        <taxon>Glycomycetaceae</taxon>
        <taxon>Stackebrandtia</taxon>
    </lineage>
</organism>
<gene>
    <name evidence="1" type="ORF">FB566_2272</name>
</gene>
<dbReference type="InParanoid" id="A0A543AVX1"/>
<dbReference type="Proteomes" id="UP000317043">
    <property type="component" value="Unassembled WGS sequence"/>
</dbReference>
<accession>A0A543AVX1</accession>
<evidence type="ECO:0000313" key="2">
    <source>
        <dbReference type="Proteomes" id="UP000317043"/>
    </source>
</evidence>
<comment type="caution">
    <text evidence="1">The sequence shown here is derived from an EMBL/GenBank/DDBJ whole genome shotgun (WGS) entry which is preliminary data.</text>
</comment>
<evidence type="ECO:0008006" key="3">
    <source>
        <dbReference type="Google" id="ProtNLM"/>
    </source>
</evidence>
<dbReference type="RefSeq" id="WP_142038580.1">
    <property type="nucleotide sequence ID" value="NZ_JBHTGS010000001.1"/>
</dbReference>
<proteinExistence type="predicted"/>
<reference evidence="1 2" key="1">
    <citation type="submission" date="2019-06" db="EMBL/GenBank/DDBJ databases">
        <title>Sequencing the genomes of 1000 actinobacteria strains.</title>
        <authorList>
            <person name="Klenk H.-P."/>
        </authorList>
    </citation>
    <scope>NUCLEOTIDE SEQUENCE [LARGE SCALE GENOMIC DNA]</scope>
    <source>
        <strain evidence="1 2">DSM 45928</strain>
    </source>
</reference>
<keyword evidence="2" id="KW-1185">Reference proteome</keyword>
<dbReference type="EMBL" id="VFOW01000001">
    <property type="protein sequence ID" value="TQL76736.1"/>
    <property type="molecule type" value="Genomic_DNA"/>
</dbReference>
<dbReference type="OrthoDB" id="60524at2"/>
<dbReference type="SUPFAM" id="SSF63825">
    <property type="entry name" value="YWTD domain"/>
    <property type="match status" value="1"/>
</dbReference>
<dbReference type="AlphaFoldDB" id="A0A543AVX1"/>
<evidence type="ECO:0000313" key="1">
    <source>
        <dbReference type="EMBL" id="TQL76736.1"/>
    </source>
</evidence>
<sequence>MRPIPIGATLAITVALIAGCSAEEAAVDEPAPTPHGYVEGAEETSEAQHRIAILDEQRSHLDLLDPATEETIPLGEVPQGIPVGTDGRYVYLSDGEHVTVVDTGVWTVDHGDHVHYYRAEPRNLGTVEVSGVATVTGSASVTVLSGMDGAVVLDRSALDDGEVTVLATVASPLVAAHGRVLLAADPAGVLSVLDHDGTPIEETDAVCPGARDAVTTAQTVVVRCDDAVVIVRDGAQAITSVDYPAGVGEILDRPRHRAHTPVFVTDSGRVLALDPADETWTILPTDDAVTAVGAGDGGFVLVLTADGLLRSFDTENRTETATAEQSIPMSDDEHPSIEVIEGRAYLADSASNTLLEFDYRDDLRLSRTIGLSSRPDAIVGTGW</sequence>
<dbReference type="PROSITE" id="PS51257">
    <property type="entry name" value="PROKAR_LIPOPROTEIN"/>
    <property type="match status" value="1"/>
</dbReference>
<name>A0A543AVX1_9ACTN</name>
<protein>
    <recommendedName>
        <fullName evidence="3">ABC transporter</fullName>
    </recommendedName>
</protein>